<dbReference type="Gene3D" id="3.10.450.490">
    <property type="match status" value="1"/>
</dbReference>
<evidence type="ECO:0000256" key="2">
    <source>
        <dbReference type="ARBA" id="ARBA00022723"/>
    </source>
</evidence>
<dbReference type="PANTHER" id="PTHR33794">
    <property type="entry name" value="BACILLOLYSIN"/>
    <property type="match status" value="1"/>
</dbReference>
<keyword evidence="3" id="KW-0378">Hydrolase</keyword>
<keyword evidence="8" id="KW-1185">Reference proteome</keyword>
<dbReference type="EMBL" id="JAWDIO010000002">
    <property type="protein sequence ID" value="MDU0355421.1"/>
    <property type="molecule type" value="Genomic_DNA"/>
</dbReference>
<dbReference type="Pfam" id="PF07504">
    <property type="entry name" value="FTP"/>
    <property type="match status" value="1"/>
</dbReference>
<evidence type="ECO:0000256" key="1">
    <source>
        <dbReference type="ARBA" id="ARBA00022670"/>
    </source>
</evidence>
<evidence type="ECO:0000256" key="3">
    <source>
        <dbReference type="ARBA" id="ARBA00022801"/>
    </source>
</evidence>
<dbReference type="InterPro" id="IPR011096">
    <property type="entry name" value="FTP_domain"/>
</dbReference>
<keyword evidence="2" id="KW-0479">Metal-binding</keyword>
<dbReference type="RefSeq" id="WP_316026961.1">
    <property type="nucleotide sequence ID" value="NZ_JAWDIO010000002.1"/>
</dbReference>
<dbReference type="PANTHER" id="PTHR33794:SF1">
    <property type="entry name" value="BACILLOLYSIN"/>
    <property type="match status" value="1"/>
</dbReference>
<name>A0ABU3SZH7_9ALTE</name>
<feature type="domain" description="FTP" evidence="6">
    <location>
        <begin position="97"/>
        <end position="147"/>
    </location>
</feature>
<keyword evidence="5" id="KW-0482">Metalloprotease</keyword>
<evidence type="ECO:0000256" key="5">
    <source>
        <dbReference type="ARBA" id="ARBA00023049"/>
    </source>
</evidence>
<evidence type="ECO:0000313" key="8">
    <source>
        <dbReference type="Proteomes" id="UP001247805"/>
    </source>
</evidence>
<evidence type="ECO:0000259" key="6">
    <source>
        <dbReference type="Pfam" id="PF07504"/>
    </source>
</evidence>
<protein>
    <recommendedName>
        <fullName evidence="6">FTP domain-containing protein</fullName>
    </recommendedName>
</protein>
<gene>
    <name evidence="7" type="ORF">RS130_17260</name>
</gene>
<evidence type="ECO:0000256" key="4">
    <source>
        <dbReference type="ARBA" id="ARBA00022833"/>
    </source>
</evidence>
<reference evidence="7 8" key="1">
    <citation type="submission" date="2023-10" db="EMBL/GenBank/DDBJ databases">
        <title>Glaciecola aquimarina strain GGW-M5 nov., isolated from a coastal seawater.</title>
        <authorList>
            <person name="Bayburt H."/>
            <person name="Kim J.M."/>
            <person name="Choi B.J."/>
            <person name="Jeon C.O."/>
        </authorList>
    </citation>
    <scope>NUCLEOTIDE SEQUENCE [LARGE SCALE GENOMIC DNA]</scope>
    <source>
        <strain evidence="7 8">KCTC 32108</strain>
    </source>
</reference>
<keyword evidence="1" id="KW-0645">Protease</keyword>
<evidence type="ECO:0000313" key="7">
    <source>
        <dbReference type="EMBL" id="MDU0355421.1"/>
    </source>
</evidence>
<dbReference type="InterPro" id="IPR050728">
    <property type="entry name" value="Zinc_Metalloprotease_M4"/>
</dbReference>
<accession>A0ABU3SZH7</accession>
<comment type="caution">
    <text evidence="7">The sequence shown here is derived from an EMBL/GenBank/DDBJ whole genome shotgun (WGS) entry which is preliminary data.</text>
</comment>
<dbReference type="Proteomes" id="UP001247805">
    <property type="component" value="Unassembled WGS sequence"/>
</dbReference>
<keyword evidence="4" id="KW-0862">Zinc</keyword>
<proteinExistence type="predicted"/>
<organism evidence="7 8">
    <name type="scientific">Paraglaciecola aquimarina</name>
    <dbReference type="NCBI Taxonomy" id="1235557"/>
    <lineage>
        <taxon>Bacteria</taxon>
        <taxon>Pseudomonadati</taxon>
        <taxon>Pseudomonadota</taxon>
        <taxon>Gammaproteobacteria</taxon>
        <taxon>Alteromonadales</taxon>
        <taxon>Alteromonadaceae</taxon>
        <taxon>Paraglaciecola</taxon>
    </lineage>
</organism>
<sequence length="194" mass="21076">MHHVGKLVATMCLALNTSTALAEKPKGAGKLLADTAGNAQISVNKNTGHARFIRLKPTSQLGPVKSSARRTVHNAAYSSMTFLQNYGSAFGIVDLDAELKFVETKRDKLGSEHSIFEQYYKGLPVFAGDLRTHFNASGEMIAVNGNFLTDIKAPTKAKLTLAQAKKVAFELVDQDPTQQLTTENIKNAGNREQK</sequence>